<feature type="region of interest" description="Disordered" evidence="1">
    <location>
        <begin position="1"/>
        <end position="53"/>
    </location>
</feature>
<accession>A0A2I0BH15</accession>
<feature type="compositionally biased region" description="Polar residues" evidence="1">
    <location>
        <begin position="7"/>
        <end position="30"/>
    </location>
</feature>
<evidence type="ECO:0000313" key="3">
    <source>
        <dbReference type="Proteomes" id="UP000236161"/>
    </source>
</evidence>
<dbReference type="AlphaFoldDB" id="A0A2I0BH15"/>
<gene>
    <name evidence="2" type="ORF">AXF42_Ash004585</name>
</gene>
<organism evidence="2 3">
    <name type="scientific">Apostasia shenzhenica</name>
    <dbReference type="NCBI Taxonomy" id="1088818"/>
    <lineage>
        <taxon>Eukaryota</taxon>
        <taxon>Viridiplantae</taxon>
        <taxon>Streptophyta</taxon>
        <taxon>Embryophyta</taxon>
        <taxon>Tracheophyta</taxon>
        <taxon>Spermatophyta</taxon>
        <taxon>Magnoliopsida</taxon>
        <taxon>Liliopsida</taxon>
        <taxon>Asparagales</taxon>
        <taxon>Orchidaceae</taxon>
        <taxon>Apostasioideae</taxon>
        <taxon>Apostasia</taxon>
    </lineage>
</organism>
<dbReference type="Proteomes" id="UP000236161">
    <property type="component" value="Unassembled WGS sequence"/>
</dbReference>
<reference evidence="2 3" key="1">
    <citation type="journal article" date="2017" name="Nature">
        <title>The Apostasia genome and the evolution of orchids.</title>
        <authorList>
            <person name="Zhang G.Q."/>
            <person name="Liu K.W."/>
            <person name="Li Z."/>
            <person name="Lohaus R."/>
            <person name="Hsiao Y.Y."/>
            <person name="Niu S.C."/>
            <person name="Wang J.Y."/>
            <person name="Lin Y.C."/>
            <person name="Xu Q."/>
            <person name="Chen L.J."/>
            <person name="Yoshida K."/>
            <person name="Fujiwara S."/>
            <person name="Wang Z.W."/>
            <person name="Zhang Y.Q."/>
            <person name="Mitsuda N."/>
            <person name="Wang M."/>
            <person name="Liu G.H."/>
            <person name="Pecoraro L."/>
            <person name="Huang H.X."/>
            <person name="Xiao X.J."/>
            <person name="Lin M."/>
            <person name="Wu X.Y."/>
            <person name="Wu W.L."/>
            <person name="Chen Y.Y."/>
            <person name="Chang S.B."/>
            <person name="Sakamoto S."/>
            <person name="Ohme-Takagi M."/>
            <person name="Yagi M."/>
            <person name="Zeng S.J."/>
            <person name="Shen C.Y."/>
            <person name="Yeh C.M."/>
            <person name="Luo Y.B."/>
            <person name="Tsai W.C."/>
            <person name="Van de Peer Y."/>
            <person name="Liu Z.J."/>
        </authorList>
    </citation>
    <scope>NUCLEOTIDE SEQUENCE [LARGE SCALE GENOMIC DNA]</scope>
    <source>
        <strain evidence="3">cv. Shenzhen</strain>
        <tissue evidence="2">Stem</tissue>
    </source>
</reference>
<dbReference type="EMBL" id="KZ451883">
    <property type="protein sequence ID" value="PKA67093.1"/>
    <property type="molecule type" value="Genomic_DNA"/>
</dbReference>
<name>A0A2I0BH15_9ASPA</name>
<evidence type="ECO:0000256" key="1">
    <source>
        <dbReference type="SAM" id="MobiDB-lite"/>
    </source>
</evidence>
<keyword evidence="3" id="KW-1185">Reference proteome</keyword>
<evidence type="ECO:0000313" key="2">
    <source>
        <dbReference type="EMBL" id="PKA67093.1"/>
    </source>
</evidence>
<proteinExistence type="predicted"/>
<protein>
    <submittedName>
        <fullName evidence="2">Uncharacterized protein</fullName>
    </submittedName>
</protein>
<sequence>MMKASASGRTVTQSLPRRTCSPLTRSSGRSTVIPPGSECDERPRASSGCGQLG</sequence>